<organism evidence="2 3">
    <name type="scientific">Phytophthora palmivora</name>
    <dbReference type="NCBI Taxonomy" id="4796"/>
    <lineage>
        <taxon>Eukaryota</taxon>
        <taxon>Sar</taxon>
        <taxon>Stramenopiles</taxon>
        <taxon>Oomycota</taxon>
        <taxon>Peronosporomycetes</taxon>
        <taxon>Peronosporales</taxon>
        <taxon>Peronosporaceae</taxon>
        <taxon>Phytophthora</taxon>
    </lineage>
</organism>
<proteinExistence type="predicted"/>
<dbReference type="AlphaFoldDB" id="A0A2P4XBS7"/>
<evidence type="ECO:0000313" key="2">
    <source>
        <dbReference type="EMBL" id="POM63000.1"/>
    </source>
</evidence>
<dbReference type="EMBL" id="NCKW01015474">
    <property type="protein sequence ID" value="POM63000.1"/>
    <property type="molecule type" value="Genomic_DNA"/>
</dbReference>
<sequence length="316" mass="34974">MAVDSNEGRFDSSEDLSEVSFGISKTKVAPAAVEMVQGFPSRPVDTSRQSAIATSSVESTQICADQLDLGTGCDVLGSVGDDIGTSRIELRAKPTEIDTEDEEFSIESEPSHGNDDHDSTLAVANLTDYFQIVRPPNTRGRPKQKPWAVKARQNQAVAMSEPTYKASHEKLLQLKRARLYQAKKSGTLEVQLALEIAGIRVLAYSTVALMRKCQTSVKPIKKIKIAYADLLDLAAKESHTDDPATICLVRIPTYERLTRQTLETQMELSPQGWSISNLPLTQPLFVLWHNSRSLCARLCLTQFPFDDPRSWPGRPQ</sequence>
<name>A0A2P4XBS7_9STRA</name>
<protein>
    <submittedName>
        <fullName evidence="2">Uncharacterized protein</fullName>
    </submittedName>
</protein>
<feature type="region of interest" description="Disordered" evidence="1">
    <location>
        <begin position="95"/>
        <end position="117"/>
    </location>
</feature>
<comment type="caution">
    <text evidence="2">The sequence shown here is derived from an EMBL/GenBank/DDBJ whole genome shotgun (WGS) entry which is preliminary data.</text>
</comment>
<evidence type="ECO:0000313" key="3">
    <source>
        <dbReference type="Proteomes" id="UP000237271"/>
    </source>
</evidence>
<keyword evidence="3" id="KW-1185">Reference proteome</keyword>
<dbReference type="OrthoDB" id="128330at2759"/>
<reference evidence="2 3" key="1">
    <citation type="journal article" date="2017" name="Genome Biol. Evol.">
        <title>Phytophthora megakarya and P. palmivora, closely related causal agents of cacao black pod rot, underwent increases in genome sizes and gene numbers by different mechanisms.</title>
        <authorList>
            <person name="Ali S.S."/>
            <person name="Shao J."/>
            <person name="Lary D.J."/>
            <person name="Kronmiller B."/>
            <person name="Shen D."/>
            <person name="Strem M.D."/>
            <person name="Amoako-Attah I."/>
            <person name="Akrofi A.Y."/>
            <person name="Begoude B.A."/>
            <person name="Ten Hoopen G.M."/>
            <person name="Coulibaly K."/>
            <person name="Kebe B.I."/>
            <person name="Melnick R.L."/>
            <person name="Guiltinan M.J."/>
            <person name="Tyler B.M."/>
            <person name="Meinhardt L.W."/>
            <person name="Bailey B.A."/>
        </authorList>
    </citation>
    <scope>NUCLEOTIDE SEQUENCE [LARGE SCALE GENOMIC DNA]</scope>
    <source>
        <strain evidence="3">sbr112.9</strain>
    </source>
</reference>
<dbReference type="Proteomes" id="UP000237271">
    <property type="component" value="Unassembled WGS sequence"/>
</dbReference>
<gene>
    <name evidence="2" type="ORF">PHPALM_27781</name>
</gene>
<evidence type="ECO:0000256" key="1">
    <source>
        <dbReference type="SAM" id="MobiDB-lite"/>
    </source>
</evidence>
<accession>A0A2P4XBS7</accession>
<feature type="compositionally biased region" description="Acidic residues" evidence="1">
    <location>
        <begin position="97"/>
        <end position="106"/>
    </location>
</feature>